<comment type="similarity">
    <text evidence="2">Belongs to the alkB family.</text>
</comment>
<feature type="domain" description="Fe2OG dioxygenase" evidence="10">
    <location>
        <begin position="305"/>
        <end position="460"/>
    </location>
</feature>
<evidence type="ECO:0000256" key="4">
    <source>
        <dbReference type="ARBA" id="ARBA00022964"/>
    </source>
</evidence>
<keyword evidence="4" id="KW-0223">Dioxygenase</keyword>
<dbReference type="InterPro" id="IPR027450">
    <property type="entry name" value="AlkB-like"/>
</dbReference>
<dbReference type="GO" id="GO:0046872">
    <property type="term" value="F:metal ion binding"/>
    <property type="evidence" value="ECO:0007669"/>
    <property type="project" value="UniProtKB-KW"/>
</dbReference>
<organism evidence="11 12">
    <name type="scientific">Rhamnella rubrinervis</name>
    <dbReference type="NCBI Taxonomy" id="2594499"/>
    <lineage>
        <taxon>Eukaryota</taxon>
        <taxon>Viridiplantae</taxon>
        <taxon>Streptophyta</taxon>
        <taxon>Embryophyta</taxon>
        <taxon>Tracheophyta</taxon>
        <taxon>Spermatophyta</taxon>
        <taxon>Magnoliopsida</taxon>
        <taxon>eudicotyledons</taxon>
        <taxon>Gunneridae</taxon>
        <taxon>Pentapetalae</taxon>
        <taxon>rosids</taxon>
        <taxon>fabids</taxon>
        <taxon>Rosales</taxon>
        <taxon>Rhamnaceae</taxon>
        <taxon>rhamnoid group</taxon>
        <taxon>Rhamneae</taxon>
        <taxon>Rhamnella</taxon>
    </lineage>
</organism>
<evidence type="ECO:0000259" key="10">
    <source>
        <dbReference type="PROSITE" id="PS51471"/>
    </source>
</evidence>
<dbReference type="PANTHER" id="PTHR46030:SF1">
    <property type="entry name" value="ALPHA-KETOGLUTARATE-DEPENDENT DIOXYGENASE ALKB HOMOLOG 6"/>
    <property type="match status" value="1"/>
</dbReference>
<dbReference type="Gene3D" id="2.60.120.1520">
    <property type="match status" value="1"/>
</dbReference>
<protein>
    <recommendedName>
        <fullName evidence="10">Fe2OG dioxygenase domain-containing protein</fullName>
    </recommendedName>
</protein>
<evidence type="ECO:0000313" key="11">
    <source>
        <dbReference type="EMBL" id="KAF3445178.1"/>
    </source>
</evidence>
<keyword evidence="3" id="KW-0479">Metal-binding</keyword>
<evidence type="ECO:0000256" key="8">
    <source>
        <dbReference type="SAM" id="Phobius"/>
    </source>
</evidence>
<proteinExistence type="inferred from homology"/>
<keyword evidence="8" id="KW-0812">Transmembrane</keyword>
<evidence type="ECO:0000256" key="2">
    <source>
        <dbReference type="ARBA" id="ARBA00007879"/>
    </source>
</evidence>
<dbReference type="InterPro" id="IPR032862">
    <property type="entry name" value="ALKBH6"/>
</dbReference>
<keyword evidence="8" id="KW-1133">Transmembrane helix</keyword>
<keyword evidence="9" id="KW-0732">Signal</keyword>
<keyword evidence="8" id="KW-0472">Membrane</keyword>
<evidence type="ECO:0000256" key="5">
    <source>
        <dbReference type="ARBA" id="ARBA00023002"/>
    </source>
</evidence>
<keyword evidence="5" id="KW-0560">Oxidoreductase</keyword>
<dbReference type="OrthoDB" id="412814at2759"/>
<dbReference type="AlphaFoldDB" id="A0A8K0MGU7"/>
<dbReference type="EMBL" id="VOIH02000006">
    <property type="protein sequence ID" value="KAF3445178.1"/>
    <property type="molecule type" value="Genomic_DNA"/>
</dbReference>
<evidence type="ECO:0000313" key="12">
    <source>
        <dbReference type="Proteomes" id="UP000796880"/>
    </source>
</evidence>
<keyword evidence="6" id="KW-0408">Iron</keyword>
<dbReference type="GO" id="GO:0051213">
    <property type="term" value="F:dioxygenase activity"/>
    <property type="evidence" value="ECO:0007669"/>
    <property type="project" value="UniProtKB-KW"/>
</dbReference>
<gene>
    <name evidence="11" type="ORF">FNV43_RR14872</name>
</gene>
<feature type="transmembrane region" description="Helical" evidence="8">
    <location>
        <begin position="99"/>
        <end position="122"/>
    </location>
</feature>
<dbReference type="Proteomes" id="UP000796880">
    <property type="component" value="Unassembled WGS sequence"/>
</dbReference>
<feature type="transmembrane region" description="Helical" evidence="8">
    <location>
        <begin position="40"/>
        <end position="60"/>
    </location>
</feature>
<name>A0A8K0MGU7_9ROSA</name>
<dbReference type="Pfam" id="PF13532">
    <property type="entry name" value="2OG-FeII_Oxy_2"/>
    <property type="match status" value="1"/>
</dbReference>
<keyword evidence="7" id="KW-0539">Nucleus</keyword>
<feature type="chain" id="PRO_5035472831" description="Fe2OG dioxygenase domain-containing protein" evidence="9">
    <location>
        <begin position="17"/>
        <end position="469"/>
    </location>
</feature>
<evidence type="ECO:0000256" key="1">
    <source>
        <dbReference type="ARBA" id="ARBA00004123"/>
    </source>
</evidence>
<evidence type="ECO:0000256" key="9">
    <source>
        <dbReference type="SAM" id="SignalP"/>
    </source>
</evidence>
<comment type="subcellular location">
    <subcellularLocation>
        <location evidence="1">Nucleus</location>
    </subcellularLocation>
</comment>
<evidence type="ECO:0000256" key="6">
    <source>
        <dbReference type="ARBA" id="ARBA00023004"/>
    </source>
</evidence>
<dbReference type="SUPFAM" id="SSF51197">
    <property type="entry name" value="Clavaminate synthase-like"/>
    <property type="match status" value="1"/>
</dbReference>
<evidence type="ECO:0000256" key="7">
    <source>
        <dbReference type="ARBA" id="ARBA00023242"/>
    </source>
</evidence>
<reference evidence="11" key="1">
    <citation type="submission" date="2020-03" db="EMBL/GenBank/DDBJ databases">
        <title>A high-quality chromosome-level genome assembly of a woody plant with both climbing and erect habits, Rhamnella rubrinervis.</title>
        <authorList>
            <person name="Lu Z."/>
            <person name="Yang Y."/>
            <person name="Zhu X."/>
            <person name="Sun Y."/>
        </authorList>
    </citation>
    <scope>NUCLEOTIDE SEQUENCE</scope>
    <source>
        <strain evidence="11">BYM</strain>
        <tissue evidence="11">Leaf</tissue>
    </source>
</reference>
<accession>A0A8K0MGU7</accession>
<sequence length="469" mass="51907">MVSWVWCALLASTRLAVPDGKDGADCITSRIEEVDFKRDGSWFMLGAFIQMIGVLDAFLLSPAGEGPSKLVVSTVAVGLISLITGELGRRHSRVSLLKVYMVASCIALYISVLGVAKSTLTLEVIKNPSKIWGTTKFELVEIIRTLVGLTIQVLAIGTTRLLIHNMSPPKRTLTLWSGEGGRRQICIAPPDESDDNPTTSHAYPALLSVSTPVWRVVNDESVEYPATRIVSLAVALRTRNKRGMEGKDNLGDFKIGSLPTLIYVPEFITDSGVVHEKGLISQELPPWLTKTTQKVYEDSGIFPLPINHVLVNEYLPNQGIMPHQDGPAYFPVVAIISLGSPAVMDFTPHSSLRFLPSTCTNNDKEESCDKVAPAVERDEWLDNHHPFSVLLMPRSLLIFKDTAYSDYLHGIKDTELQCFDGVLNEVEALNEQVRDCTVSRDIKSIHRTTNRISLTCRTVMKVHKNLFKI</sequence>
<evidence type="ECO:0000256" key="3">
    <source>
        <dbReference type="ARBA" id="ARBA00022723"/>
    </source>
</evidence>
<feature type="signal peptide" evidence="9">
    <location>
        <begin position="1"/>
        <end position="16"/>
    </location>
</feature>
<dbReference type="InterPro" id="IPR005123">
    <property type="entry name" value="Oxoglu/Fe-dep_dioxygenase_dom"/>
</dbReference>
<comment type="caution">
    <text evidence="11">The sequence shown here is derived from an EMBL/GenBank/DDBJ whole genome shotgun (WGS) entry which is preliminary data.</text>
</comment>
<dbReference type="PANTHER" id="PTHR46030">
    <property type="entry name" value="ALPHA-KETOGLUTARATE-DEPENDENT DIOXYGENASE ALKB HOMOLOG 6"/>
    <property type="match status" value="1"/>
</dbReference>
<keyword evidence="12" id="KW-1185">Reference proteome</keyword>
<dbReference type="GO" id="GO:0005634">
    <property type="term" value="C:nucleus"/>
    <property type="evidence" value="ECO:0007669"/>
    <property type="project" value="UniProtKB-SubCell"/>
</dbReference>
<dbReference type="PROSITE" id="PS51471">
    <property type="entry name" value="FE2OG_OXY"/>
    <property type="match status" value="1"/>
</dbReference>